<organism evidence="1 3">
    <name type="scientific">Flavobacterium hydatis</name>
    <name type="common">Cytophaga aquatilis</name>
    <dbReference type="NCBI Taxonomy" id="991"/>
    <lineage>
        <taxon>Bacteria</taxon>
        <taxon>Pseudomonadati</taxon>
        <taxon>Bacteroidota</taxon>
        <taxon>Flavobacteriia</taxon>
        <taxon>Flavobacteriales</taxon>
        <taxon>Flavobacteriaceae</taxon>
        <taxon>Flavobacterium</taxon>
    </lineage>
</organism>
<reference evidence="1 3" key="1">
    <citation type="submission" date="2014-07" db="EMBL/GenBank/DDBJ databases">
        <title>Genome of Flavobacterium hydatis DSM 2063.</title>
        <authorList>
            <person name="Pipes S.E."/>
            <person name="Stropko S.J."/>
            <person name="Newman J.D."/>
        </authorList>
    </citation>
    <scope>NUCLEOTIDE SEQUENCE [LARGE SCALE GENOMIC DNA]</scope>
    <source>
        <strain evidence="1 3">DSM 2063</strain>
    </source>
</reference>
<comment type="caution">
    <text evidence="1">The sequence shown here is derived from an EMBL/GenBank/DDBJ whole genome shotgun (WGS) entry which is preliminary data.</text>
</comment>
<dbReference type="RefSeq" id="WP_035625266.1">
    <property type="nucleotide sequence ID" value="NZ_JBEWQG010000020.1"/>
</dbReference>
<evidence type="ECO:0000313" key="3">
    <source>
        <dbReference type="Proteomes" id="UP000028712"/>
    </source>
</evidence>
<accession>A0A086A923</accession>
<protein>
    <recommendedName>
        <fullName evidence="5">LysM domain-containing protein</fullName>
    </recommendedName>
</protein>
<sequence length="369" mass="43210">MKENSFYVTERNNDTHDRYSLEEGDTFEIVAEKLGIEWQTLRAYHNIHCVSDADVINANFPSHLKFLLLKPIKLQANGEAVEEPLKKAEFYKGHRIPFNHVTIKKKYGVMYTIENGEQIDTVKFEASVNWITTDKNGYSLFEIDRLSKIYINEIEADSVADELAEKTSSVLYPLQVVVDQEGEWIDVHNYEEISERWETKRNEILEDYPGEQTTKYLDLFERNLESSQSLSLVLANDWFIRSFFNGIHTEYTPKLAFKGYTYFPFIAKSDDLIFDIEQKVDEYLDENDLMNINLKGVLDDKRMKIEFENELGHFSEFSSNQETVGQYRAKYFLNPNNYSIQTLFIECILALDVPQKYTVMISNLNENEN</sequence>
<reference evidence="2 4" key="2">
    <citation type="submission" date="2016-11" db="EMBL/GenBank/DDBJ databases">
        <title>Whole genomes of Flavobacteriaceae.</title>
        <authorList>
            <person name="Stine C."/>
            <person name="Li C."/>
            <person name="Tadesse D."/>
        </authorList>
    </citation>
    <scope>NUCLEOTIDE SEQUENCE [LARGE SCALE GENOMIC DNA]</scope>
    <source>
        <strain evidence="2 4">ATCC 29551</strain>
    </source>
</reference>
<dbReference type="STRING" id="991.IW20_17970"/>
<proteinExistence type="predicted"/>
<evidence type="ECO:0000313" key="4">
    <source>
        <dbReference type="Proteomes" id="UP000198424"/>
    </source>
</evidence>
<keyword evidence="4" id="KW-1185">Reference proteome</keyword>
<dbReference type="eggNOG" id="COG1388">
    <property type="taxonomic scope" value="Bacteria"/>
</dbReference>
<evidence type="ECO:0000313" key="1">
    <source>
        <dbReference type="EMBL" id="KFF13187.1"/>
    </source>
</evidence>
<dbReference type="AlphaFoldDB" id="A0A086A923"/>
<dbReference type="OrthoDB" id="1246696at2"/>
<evidence type="ECO:0000313" key="2">
    <source>
        <dbReference type="EMBL" id="OXA94196.1"/>
    </source>
</evidence>
<dbReference type="EMBL" id="JPRM01000029">
    <property type="protein sequence ID" value="KFF13187.1"/>
    <property type="molecule type" value="Genomic_DNA"/>
</dbReference>
<gene>
    <name evidence="2" type="ORF">B0A62_11090</name>
    <name evidence="1" type="ORF">IW20_17970</name>
</gene>
<dbReference type="Proteomes" id="UP000198424">
    <property type="component" value="Unassembled WGS sequence"/>
</dbReference>
<evidence type="ECO:0008006" key="5">
    <source>
        <dbReference type="Google" id="ProtNLM"/>
    </source>
</evidence>
<dbReference type="EMBL" id="MUGY01000010">
    <property type="protein sequence ID" value="OXA94196.1"/>
    <property type="molecule type" value="Genomic_DNA"/>
</dbReference>
<dbReference type="Proteomes" id="UP000028712">
    <property type="component" value="Unassembled WGS sequence"/>
</dbReference>
<name>A0A086A923_FLAHY</name>